<reference evidence="2 3" key="1">
    <citation type="submission" date="2011-09" db="EMBL/GenBank/DDBJ databases">
        <title>The draft genome of Treponema saccharophilum DSM 2985.</title>
        <authorList>
            <consortium name="US DOE Joint Genome Institute (JGI-PGF)"/>
            <person name="Lucas S."/>
            <person name="Copeland A."/>
            <person name="Lapidus A."/>
            <person name="Glavina del Rio T."/>
            <person name="Dalin E."/>
            <person name="Tice H."/>
            <person name="Bruce D."/>
            <person name="Goodwin L."/>
            <person name="Pitluck S."/>
            <person name="Peters L."/>
            <person name="Kyrpides N."/>
            <person name="Mavromatis K."/>
            <person name="Ivanova N."/>
            <person name="Markowitz V."/>
            <person name="Cheng J.-F."/>
            <person name="Hugenholtz P."/>
            <person name="Woyke T."/>
            <person name="Wu D."/>
            <person name="Gronow S."/>
            <person name="Wellnitz S."/>
            <person name="Brambilla E."/>
            <person name="Klenk H.-P."/>
            <person name="Eisen J.A."/>
        </authorList>
    </citation>
    <scope>NUCLEOTIDE SEQUENCE [LARGE SCALE GENOMIC DNA]</scope>
    <source>
        <strain evidence="2 3">DSM 2985</strain>
    </source>
</reference>
<gene>
    <name evidence="2" type="ORF">TresaDRAFT_0220</name>
</gene>
<dbReference type="RefSeq" id="WP_002706430.1">
    <property type="nucleotide sequence ID" value="NZ_AGRW01000054.1"/>
</dbReference>
<evidence type="ECO:0000313" key="2">
    <source>
        <dbReference type="EMBL" id="EIC00747.1"/>
    </source>
</evidence>
<dbReference type="AlphaFoldDB" id="H7EPB4"/>
<name>H7EPB4_9SPIR</name>
<keyword evidence="1" id="KW-0732">Signal</keyword>
<dbReference type="STRING" id="907348.TresaDRAFT_0220"/>
<evidence type="ECO:0000256" key="1">
    <source>
        <dbReference type="SAM" id="SignalP"/>
    </source>
</evidence>
<dbReference type="Proteomes" id="UP000003571">
    <property type="component" value="Unassembled WGS sequence"/>
</dbReference>
<dbReference type="OrthoDB" id="357744at2"/>
<dbReference type="PATRIC" id="fig|907348.3.peg.2807"/>
<proteinExistence type="predicted"/>
<dbReference type="Gene3D" id="1.25.40.10">
    <property type="entry name" value="Tetratricopeptide repeat domain"/>
    <property type="match status" value="1"/>
</dbReference>
<feature type="chain" id="PRO_5003608820" description="Sel1 repeat family protein" evidence="1">
    <location>
        <begin position="25"/>
        <end position="289"/>
    </location>
</feature>
<dbReference type="InterPro" id="IPR011990">
    <property type="entry name" value="TPR-like_helical_dom_sf"/>
</dbReference>
<evidence type="ECO:0008006" key="4">
    <source>
        <dbReference type="Google" id="ProtNLM"/>
    </source>
</evidence>
<keyword evidence="3" id="KW-1185">Reference proteome</keyword>
<dbReference type="SUPFAM" id="SSF81901">
    <property type="entry name" value="HCP-like"/>
    <property type="match status" value="1"/>
</dbReference>
<dbReference type="EMBL" id="AGRW01000054">
    <property type="protein sequence ID" value="EIC00747.1"/>
    <property type="molecule type" value="Genomic_DNA"/>
</dbReference>
<sequence length="289" mass="32207">MRRRLFFRLAVFFLLFSVSRSLSSAEAISPYTKGKIGEFMDLRVRIRSTSSDSEAVAIISAAEDEALGGLLGKAADMEQETCILRSMYLVERHEHLLAAKNRDALRKLMKSQMSRNVACLEERLKSGAEISSWLYLYCGDITSYYMTRSIPATLLYGLRVKAWYEGAVALSPKMTLANVSLGNWYFYAPPPFGSRKKSERCYKAAVEGAEADGEKYLAYQFLSQLYFEMGNASESAACIDKAASLGLGTAELDAMRELNGKGISLFAHNRNRVGIDEDIPEDAKEADDR</sequence>
<organism evidence="2 3">
    <name type="scientific">Treponema saccharophilum DSM 2985</name>
    <dbReference type="NCBI Taxonomy" id="907348"/>
    <lineage>
        <taxon>Bacteria</taxon>
        <taxon>Pseudomonadati</taxon>
        <taxon>Spirochaetota</taxon>
        <taxon>Spirochaetia</taxon>
        <taxon>Spirochaetales</taxon>
        <taxon>Treponemataceae</taxon>
        <taxon>Treponema</taxon>
    </lineage>
</organism>
<comment type="caution">
    <text evidence="2">The sequence shown here is derived from an EMBL/GenBank/DDBJ whole genome shotgun (WGS) entry which is preliminary data.</text>
</comment>
<feature type="signal peptide" evidence="1">
    <location>
        <begin position="1"/>
        <end position="24"/>
    </location>
</feature>
<evidence type="ECO:0000313" key="3">
    <source>
        <dbReference type="Proteomes" id="UP000003571"/>
    </source>
</evidence>
<protein>
    <recommendedName>
        <fullName evidence="4">Sel1 repeat family protein</fullName>
    </recommendedName>
</protein>
<accession>H7EPB4</accession>